<dbReference type="Proteomes" id="UP001189429">
    <property type="component" value="Unassembled WGS sequence"/>
</dbReference>
<name>A0ABN9UAQ5_9DINO</name>
<proteinExistence type="predicted"/>
<dbReference type="EMBL" id="CAUYUJ010015593">
    <property type="protein sequence ID" value="CAK0855981.1"/>
    <property type="molecule type" value="Genomic_DNA"/>
</dbReference>
<accession>A0ABN9UAQ5</accession>
<feature type="region of interest" description="Disordered" evidence="1">
    <location>
        <begin position="179"/>
        <end position="218"/>
    </location>
</feature>
<evidence type="ECO:0000313" key="3">
    <source>
        <dbReference type="Proteomes" id="UP001189429"/>
    </source>
</evidence>
<gene>
    <name evidence="2" type="ORF">PCOR1329_LOCUS46489</name>
</gene>
<sequence>MRLMGYAVLAEASGKLAGGGSGVGCAAGALRPAAHRGQPGAARGPRARLRGPAPGEQRAGEWTLAPAGSDCTPGHMGHYIEPVLCSQACLARGDVEGAGLYVKAFGHRRHPVAIPCMDPGIWTLTPEDFYSNYRRVVLAAGAVASSPAASAQLPVVASAADEAGGRAAPSAAELRALAWRAESSGRGPEKGAASSTASARRRRPARSSLEASGRARRV</sequence>
<evidence type="ECO:0000256" key="1">
    <source>
        <dbReference type="SAM" id="MobiDB-lite"/>
    </source>
</evidence>
<evidence type="ECO:0000313" key="2">
    <source>
        <dbReference type="EMBL" id="CAK0855981.1"/>
    </source>
</evidence>
<keyword evidence="3" id="KW-1185">Reference proteome</keyword>
<feature type="region of interest" description="Disordered" evidence="1">
    <location>
        <begin position="34"/>
        <end position="60"/>
    </location>
</feature>
<protein>
    <submittedName>
        <fullName evidence="2">Uncharacterized protein</fullName>
    </submittedName>
</protein>
<feature type="compositionally biased region" description="Low complexity" evidence="1">
    <location>
        <begin position="34"/>
        <end position="55"/>
    </location>
</feature>
<comment type="caution">
    <text evidence="2">The sequence shown here is derived from an EMBL/GenBank/DDBJ whole genome shotgun (WGS) entry which is preliminary data.</text>
</comment>
<reference evidence="2" key="1">
    <citation type="submission" date="2023-10" db="EMBL/GenBank/DDBJ databases">
        <authorList>
            <person name="Chen Y."/>
            <person name="Shah S."/>
            <person name="Dougan E. K."/>
            <person name="Thang M."/>
            <person name="Chan C."/>
        </authorList>
    </citation>
    <scope>NUCLEOTIDE SEQUENCE [LARGE SCALE GENOMIC DNA]</scope>
</reference>
<organism evidence="2 3">
    <name type="scientific">Prorocentrum cordatum</name>
    <dbReference type="NCBI Taxonomy" id="2364126"/>
    <lineage>
        <taxon>Eukaryota</taxon>
        <taxon>Sar</taxon>
        <taxon>Alveolata</taxon>
        <taxon>Dinophyceae</taxon>
        <taxon>Prorocentrales</taxon>
        <taxon>Prorocentraceae</taxon>
        <taxon>Prorocentrum</taxon>
    </lineage>
</organism>